<dbReference type="AlphaFoldDB" id="A0A0F9SLG8"/>
<organism evidence="1">
    <name type="scientific">marine sediment metagenome</name>
    <dbReference type="NCBI Taxonomy" id="412755"/>
    <lineage>
        <taxon>unclassified sequences</taxon>
        <taxon>metagenomes</taxon>
        <taxon>ecological metagenomes</taxon>
    </lineage>
</organism>
<comment type="caution">
    <text evidence="1">The sequence shown here is derived from an EMBL/GenBank/DDBJ whole genome shotgun (WGS) entry which is preliminary data.</text>
</comment>
<reference evidence="1" key="1">
    <citation type="journal article" date="2015" name="Nature">
        <title>Complex archaea that bridge the gap between prokaryotes and eukaryotes.</title>
        <authorList>
            <person name="Spang A."/>
            <person name="Saw J.H."/>
            <person name="Jorgensen S.L."/>
            <person name="Zaremba-Niedzwiedzka K."/>
            <person name="Martijn J."/>
            <person name="Lind A.E."/>
            <person name="van Eijk R."/>
            <person name="Schleper C."/>
            <person name="Guy L."/>
            <person name="Ettema T.J."/>
        </authorList>
    </citation>
    <scope>NUCLEOTIDE SEQUENCE</scope>
</reference>
<evidence type="ECO:0000313" key="1">
    <source>
        <dbReference type="EMBL" id="KKN30093.1"/>
    </source>
</evidence>
<sequence length="249" mass="29249">MLLDSLLPFYNLIKGKEIIITEFSTILQLDKVFRLSGALQRQEARELIENIKKMDKIDMGDLIVELDYEKLKEIVEKILAEIILIENFKEAKEKQSIYDFIIYSIMIIKDDSKKIEIFKLMIDEIISQESFKISPFHIKLTELLKFNSIKGFSIKSGLIEEFIKLYKESYNYNIAGINSEIIDMLRDNLSKDQINEIIEAFSLERQLYESSQAKKIISTWAFIFQLQFNKKSEEILEKHGLSIPDVMRL</sequence>
<protein>
    <submittedName>
        <fullName evidence="1">Uncharacterized protein</fullName>
    </submittedName>
</protein>
<name>A0A0F9SLG8_9ZZZZ</name>
<accession>A0A0F9SLG8</accession>
<dbReference type="EMBL" id="LAZR01002435">
    <property type="protein sequence ID" value="KKN30093.1"/>
    <property type="molecule type" value="Genomic_DNA"/>
</dbReference>
<gene>
    <name evidence="1" type="ORF">LCGC14_0837450</name>
</gene>
<proteinExistence type="predicted"/>